<name>A0ABR0ATC6_9CRUS</name>
<evidence type="ECO:0000313" key="1">
    <source>
        <dbReference type="EMBL" id="KAK4028367.1"/>
    </source>
</evidence>
<sequence length="98" mass="10862">MKEKKENSLIKSQRSKETGKLACALAVGWSRSKKPVISADGTPFTLPLPPPVYWTALSDYSPLRYTSNSLMLCTAQQKGSLNRSLFAVYYVRTNAFGV</sequence>
<dbReference type="Proteomes" id="UP001234178">
    <property type="component" value="Unassembled WGS sequence"/>
</dbReference>
<comment type="caution">
    <text evidence="1">The sequence shown here is derived from an EMBL/GenBank/DDBJ whole genome shotgun (WGS) entry which is preliminary data.</text>
</comment>
<keyword evidence="2" id="KW-1185">Reference proteome</keyword>
<accession>A0ABR0ATC6</accession>
<evidence type="ECO:0000313" key="2">
    <source>
        <dbReference type="Proteomes" id="UP001234178"/>
    </source>
</evidence>
<protein>
    <submittedName>
        <fullName evidence="1">Uncharacterized protein</fullName>
    </submittedName>
</protein>
<organism evidence="1 2">
    <name type="scientific">Daphnia magna</name>
    <dbReference type="NCBI Taxonomy" id="35525"/>
    <lineage>
        <taxon>Eukaryota</taxon>
        <taxon>Metazoa</taxon>
        <taxon>Ecdysozoa</taxon>
        <taxon>Arthropoda</taxon>
        <taxon>Crustacea</taxon>
        <taxon>Branchiopoda</taxon>
        <taxon>Diplostraca</taxon>
        <taxon>Cladocera</taxon>
        <taxon>Anomopoda</taxon>
        <taxon>Daphniidae</taxon>
        <taxon>Daphnia</taxon>
    </lineage>
</organism>
<reference evidence="1 2" key="1">
    <citation type="journal article" date="2023" name="Nucleic Acids Res.">
        <title>The hologenome of Daphnia magna reveals possible DNA methylation and microbiome-mediated evolution of the host genome.</title>
        <authorList>
            <person name="Chaturvedi A."/>
            <person name="Li X."/>
            <person name="Dhandapani V."/>
            <person name="Marshall H."/>
            <person name="Kissane S."/>
            <person name="Cuenca-Cambronero M."/>
            <person name="Asole G."/>
            <person name="Calvet F."/>
            <person name="Ruiz-Romero M."/>
            <person name="Marangio P."/>
            <person name="Guigo R."/>
            <person name="Rago D."/>
            <person name="Mirbahai L."/>
            <person name="Eastwood N."/>
            <person name="Colbourne J.K."/>
            <person name="Zhou J."/>
            <person name="Mallon E."/>
            <person name="Orsini L."/>
        </authorList>
    </citation>
    <scope>NUCLEOTIDE SEQUENCE [LARGE SCALE GENOMIC DNA]</scope>
    <source>
        <strain evidence="1">LRV0_1</strain>
    </source>
</reference>
<dbReference type="EMBL" id="JAOYFB010000038">
    <property type="protein sequence ID" value="KAK4028367.1"/>
    <property type="molecule type" value="Genomic_DNA"/>
</dbReference>
<proteinExistence type="predicted"/>
<gene>
    <name evidence="1" type="ORF">OUZ56_017647</name>
</gene>